<evidence type="ECO:0000313" key="1">
    <source>
        <dbReference type="EMBL" id="MBP2412493.1"/>
    </source>
</evidence>
<name>A0ABS4YUM4_9MICC</name>
<protein>
    <recommendedName>
        <fullName evidence="3">Nuclear transport factor 2 family protein</fullName>
    </recommendedName>
</protein>
<reference evidence="1 2" key="1">
    <citation type="submission" date="2021-03" db="EMBL/GenBank/DDBJ databases">
        <title>Sequencing the genomes of 1000 actinobacteria strains.</title>
        <authorList>
            <person name="Klenk H.-P."/>
        </authorList>
    </citation>
    <scope>NUCLEOTIDE SEQUENCE [LARGE SCALE GENOMIC DNA]</scope>
    <source>
        <strain evidence="1 2">DSM 16005</strain>
    </source>
</reference>
<gene>
    <name evidence="1" type="ORF">JOF48_001292</name>
</gene>
<sequence length="106" mass="11122">MIQATESLVADLAAGENSDLLCADFAADLGTAADWSGRSAGEPEKFAARYWPDQAELNPQWSINLEGLPDGAGPGSDFPGDVFFREADDGGLCVVDITWTTLVSVG</sequence>
<organism evidence="1 2">
    <name type="scientific">Arthrobacter stackebrandtii</name>
    <dbReference type="NCBI Taxonomy" id="272161"/>
    <lineage>
        <taxon>Bacteria</taxon>
        <taxon>Bacillati</taxon>
        <taxon>Actinomycetota</taxon>
        <taxon>Actinomycetes</taxon>
        <taxon>Micrococcales</taxon>
        <taxon>Micrococcaceae</taxon>
        <taxon>Arthrobacter</taxon>
    </lineage>
</organism>
<proteinExistence type="predicted"/>
<dbReference type="EMBL" id="JAGIOI010000001">
    <property type="protein sequence ID" value="MBP2412493.1"/>
    <property type="molecule type" value="Genomic_DNA"/>
</dbReference>
<keyword evidence="2" id="KW-1185">Reference proteome</keyword>
<comment type="caution">
    <text evidence="1">The sequence shown here is derived from an EMBL/GenBank/DDBJ whole genome shotgun (WGS) entry which is preliminary data.</text>
</comment>
<accession>A0ABS4YUM4</accession>
<evidence type="ECO:0008006" key="3">
    <source>
        <dbReference type="Google" id="ProtNLM"/>
    </source>
</evidence>
<dbReference type="Proteomes" id="UP000711614">
    <property type="component" value="Unassembled WGS sequence"/>
</dbReference>
<evidence type="ECO:0000313" key="2">
    <source>
        <dbReference type="Proteomes" id="UP000711614"/>
    </source>
</evidence>